<feature type="region of interest" description="Disordered" evidence="1">
    <location>
        <begin position="77"/>
        <end position="128"/>
    </location>
</feature>
<evidence type="ECO:0000313" key="3">
    <source>
        <dbReference type="Proteomes" id="UP001215280"/>
    </source>
</evidence>
<gene>
    <name evidence="2" type="ORF">DFH07DRAFT_774636</name>
</gene>
<keyword evidence="3" id="KW-1185">Reference proteome</keyword>
<dbReference type="EMBL" id="JARJLG010000076">
    <property type="protein sequence ID" value="KAJ7751947.1"/>
    <property type="molecule type" value="Genomic_DNA"/>
</dbReference>
<reference evidence="2" key="1">
    <citation type="submission" date="2023-03" db="EMBL/GenBank/DDBJ databases">
        <title>Massive genome expansion in bonnet fungi (Mycena s.s.) driven by repeated elements and novel gene families across ecological guilds.</title>
        <authorList>
            <consortium name="Lawrence Berkeley National Laboratory"/>
            <person name="Harder C.B."/>
            <person name="Miyauchi S."/>
            <person name="Viragh M."/>
            <person name="Kuo A."/>
            <person name="Thoen E."/>
            <person name="Andreopoulos B."/>
            <person name="Lu D."/>
            <person name="Skrede I."/>
            <person name="Drula E."/>
            <person name="Henrissat B."/>
            <person name="Morin E."/>
            <person name="Kohler A."/>
            <person name="Barry K."/>
            <person name="LaButti K."/>
            <person name="Morin E."/>
            <person name="Salamov A."/>
            <person name="Lipzen A."/>
            <person name="Mereny Z."/>
            <person name="Hegedus B."/>
            <person name="Baldrian P."/>
            <person name="Stursova M."/>
            <person name="Weitz H."/>
            <person name="Taylor A."/>
            <person name="Grigoriev I.V."/>
            <person name="Nagy L.G."/>
            <person name="Martin F."/>
            <person name="Kauserud H."/>
        </authorList>
    </citation>
    <scope>NUCLEOTIDE SEQUENCE</scope>
    <source>
        <strain evidence="2">CBHHK188m</strain>
    </source>
</reference>
<protein>
    <submittedName>
        <fullName evidence="2">Uncharacterized protein</fullName>
    </submittedName>
</protein>
<organism evidence="2 3">
    <name type="scientific">Mycena maculata</name>
    <dbReference type="NCBI Taxonomy" id="230809"/>
    <lineage>
        <taxon>Eukaryota</taxon>
        <taxon>Fungi</taxon>
        <taxon>Dikarya</taxon>
        <taxon>Basidiomycota</taxon>
        <taxon>Agaricomycotina</taxon>
        <taxon>Agaricomycetes</taxon>
        <taxon>Agaricomycetidae</taxon>
        <taxon>Agaricales</taxon>
        <taxon>Marasmiineae</taxon>
        <taxon>Mycenaceae</taxon>
        <taxon>Mycena</taxon>
    </lineage>
</organism>
<dbReference type="AlphaFoldDB" id="A0AAD7N9V9"/>
<comment type="caution">
    <text evidence="2">The sequence shown here is derived from an EMBL/GenBank/DDBJ whole genome shotgun (WGS) entry which is preliminary data.</text>
</comment>
<evidence type="ECO:0000256" key="1">
    <source>
        <dbReference type="SAM" id="MobiDB-lite"/>
    </source>
</evidence>
<sequence>MEEGNNTCTRLNRMCRVEQKFIHIEAIRSRMMTSTVQPVSNLSSPLGAKGHIIGHKRRDVTVDSTGEISVGCNFHNKNDDDKTVVPKGDQTTEFTDCPPQIDQEKRNSESTYGWAHWGQLQADEKEKQ</sequence>
<dbReference type="Proteomes" id="UP001215280">
    <property type="component" value="Unassembled WGS sequence"/>
</dbReference>
<accession>A0AAD7N9V9</accession>
<proteinExistence type="predicted"/>
<name>A0AAD7N9V9_9AGAR</name>
<evidence type="ECO:0000313" key="2">
    <source>
        <dbReference type="EMBL" id="KAJ7751947.1"/>
    </source>
</evidence>